<feature type="region of interest" description="Disordered" evidence="8">
    <location>
        <begin position="123"/>
        <end position="153"/>
    </location>
</feature>
<evidence type="ECO:0000256" key="2">
    <source>
        <dbReference type="ARBA" id="ARBA00022448"/>
    </source>
</evidence>
<comment type="caution">
    <text evidence="11">The sequence shown here is derived from an EMBL/GenBank/DDBJ whole genome shotgun (WGS) entry which is preliminary data.</text>
</comment>
<feature type="signal peptide" evidence="9">
    <location>
        <begin position="1"/>
        <end position="23"/>
    </location>
</feature>
<evidence type="ECO:0000256" key="4">
    <source>
        <dbReference type="ARBA" id="ARBA00022833"/>
    </source>
</evidence>
<dbReference type="PANTHER" id="PTHR42953">
    <property type="entry name" value="HIGH-AFFINITY ZINC UPTAKE SYSTEM PROTEIN ZNUA-RELATED"/>
    <property type="match status" value="1"/>
</dbReference>
<dbReference type="SUPFAM" id="SSF50814">
    <property type="entry name" value="Lipocalins"/>
    <property type="match status" value="1"/>
</dbReference>
<dbReference type="InterPro" id="IPR050492">
    <property type="entry name" value="Bact_metal-bind_prot9"/>
</dbReference>
<accession>A0A854W6I7</accession>
<keyword evidence="4" id="KW-0862">Zinc</keyword>
<evidence type="ECO:0000256" key="5">
    <source>
        <dbReference type="ARBA" id="ARBA00022906"/>
    </source>
</evidence>
<evidence type="ECO:0000256" key="8">
    <source>
        <dbReference type="SAM" id="MobiDB-lite"/>
    </source>
</evidence>
<evidence type="ECO:0000256" key="6">
    <source>
        <dbReference type="ARBA" id="ARBA00023065"/>
    </source>
</evidence>
<dbReference type="GO" id="GO:0007155">
    <property type="term" value="P:cell adhesion"/>
    <property type="evidence" value="ECO:0007669"/>
    <property type="project" value="InterPro"/>
</dbReference>
<dbReference type="AlphaFoldDB" id="A0A854W6I7"/>
<proteinExistence type="inferred from homology"/>
<dbReference type="Pfam" id="PF01297">
    <property type="entry name" value="ZnuA"/>
    <property type="match status" value="1"/>
</dbReference>
<dbReference type="InterPro" id="IPR012674">
    <property type="entry name" value="Calycin"/>
</dbReference>
<dbReference type="GO" id="GO:0006829">
    <property type="term" value="P:zinc ion transport"/>
    <property type="evidence" value="ECO:0007669"/>
    <property type="project" value="UniProtKB-KW"/>
</dbReference>
<dbReference type="InterPro" id="IPR006128">
    <property type="entry name" value="Lipoprotein_PsaA-like"/>
</dbReference>
<dbReference type="PRINTS" id="PR00690">
    <property type="entry name" value="ADHESNFAMILY"/>
</dbReference>
<evidence type="ECO:0000256" key="7">
    <source>
        <dbReference type="RuleBase" id="RU003512"/>
    </source>
</evidence>
<dbReference type="RefSeq" id="WP_096633752.1">
    <property type="nucleotide sequence ID" value="NZ_NSGR01000009.1"/>
</dbReference>
<dbReference type="InterPro" id="IPR006129">
    <property type="entry name" value="AdhesinB"/>
</dbReference>
<dbReference type="PANTHER" id="PTHR42953:SF3">
    <property type="entry name" value="HIGH-AFFINITY ZINC UPTAKE SYSTEM PROTEIN ZNUA"/>
    <property type="match status" value="1"/>
</dbReference>
<evidence type="ECO:0000313" key="12">
    <source>
        <dbReference type="Proteomes" id="UP000217465"/>
    </source>
</evidence>
<dbReference type="Gene3D" id="3.40.50.1980">
    <property type="entry name" value="Nitrogenase molybdenum iron protein domain"/>
    <property type="match status" value="2"/>
</dbReference>
<organism evidence="11 12">
    <name type="scientific">Streptococcus parauberis</name>
    <dbReference type="NCBI Taxonomy" id="1348"/>
    <lineage>
        <taxon>Bacteria</taxon>
        <taxon>Bacillati</taxon>
        <taxon>Bacillota</taxon>
        <taxon>Bacilli</taxon>
        <taxon>Lactobacillales</taxon>
        <taxon>Streptococcaceae</taxon>
        <taxon>Streptococcus</taxon>
    </lineage>
</organism>
<reference evidence="11 12" key="1">
    <citation type="submission" date="2016-06" db="EMBL/GenBank/DDBJ databases">
        <authorList>
            <person name="Haines A.N."/>
            <person name="Council K.R."/>
        </authorList>
    </citation>
    <scope>NUCLEOTIDE SEQUENCE [LARGE SCALE GENOMIC DNA]</scope>
    <source>
        <strain evidence="11 12">SP158-29</strain>
    </source>
</reference>
<dbReference type="Pfam" id="PF09223">
    <property type="entry name" value="ZinT"/>
    <property type="match status" value="1"/>
</dbReference>
<feature type="chain" id="PRO_5038525462" evidence="9">
    <location>
        <begin position="24"/>
        <end position="519"/>
    </location>
</feature>
<dbReference type="CDD" id="cd01017">
    <property type="entry name" value="AdcA"/>
    <property type="match status" value="1"/>
</dbReference>
<dbReference type="Proteomes" id="UP000217465">
    <property type="component" value="Unassembled WGS sequence"/>
</dbReference>
<keyword evidence="2 7" id="KW-0813">Transport</keyword>
<evidence type="ECO:0000256" key="9">
    <source>
        <dbReference type="SAM" id="SignalP"/>
    </source>
</evidence>
<dbReference type="InterPro" id="IPR006127">
    <property type="entry name" value="ZnuA-like"/>
</dbReference>
<protein>
    <submittedName>
        <fullName evidence="11">High-affinity zinc uptake system binding-protein ZnuA</fullName>
    </submittedName>
</protein>
<dbReference type="PRINTS" id="PR00691">
    <property type="entry name" value="ADHESINB"/>
</dbReference>
<evidence type="ECO:0000313" key="11">
    <source>
        <dbReference type="EMBL" id="PCH11279.1"/>
    </source>
</evidence>
<sequence>MKKKVLLLMSFVGLTSAWQLSQAKQVEADDSKVKVVTTFYPVYEFTKGVVGNDGEVTMLMKAGTEPHDFEPSTKDVKKIQDSGAFIYMDDNMETWIPEVKKSIKSKNVDYIEGTGDMILAAGSESEHEHEHEGEDKHKNDHEKHGEEGHSHAFDPHVWLSPYRSITVVENIRESLSKKYPDKSETFKKNADAYIAKLKKLDSEYASQLGNAKTKSFVTQHAAFGYLALDYGLNQVSINGVSAENEPSAKRIGELSKYVKKYNIKYIYFEENASNKVAKTLADEAGVKAVVLSPLEGLTQKEIKKGKDYFSVMRKNLKALELTTKREGKEIQPEEVTSKSVYNGYFKDSAVKDRKLSDWSGDWQSVYPFLQDGTLDQVMDYKAKKSKGEMTVKEYKDYYDVGYKTDVNNIKIDGKKKTITFDRNGQKKTFTYKYSGKKVLTYEKGNRGVRFMFEAKEADAGEFKYVQFSDHGIAPEKAEHFHIYWGGESQDKLLKELEHWPTYYPSDLSGREIAQEINAH</sequence>
<dbReference type="Gene3D" id="2.40.128.20">
    <property type="match status" value="1"/>
</dbReference>
<dbReference type="GO" id="GO:0008270">
    <property type="term" value="F:zinc ion binding"/>
    <property type="evidence" value="ECO:0007669"/>
    <property type="project" value="InterPro"/>
</dbReference>
<dbReference type="SUPFAM" id="SSF53807">
    <property type="entry name" value="Helical backbone' metal receptor"/>
    <property type="match status" value="1"/>
</dbReference>
<keyword evidence="5" id="KW-0864">Zinc transport</keyword>
<gene>
    <name evidence="11" type="primary">znuA_2</name>
    <name evidence="11" type="ORF">A9Y57_01582</name>
</gene>
<name>A0A854W6I7_9STRE</name>
<comment type="similarity">
    <text evidence="1 7">Belongs to the bacterial solute-binding protein 9 family.</text>
</comment>
<feature type="domain" description="ZinT" evidence="10">
    <location>
        <begin position="337"/>
        <end position="519"/>
    </location>
</feature>
<evidence type="ECO:0000256" key="1">
    <source>
        <dbReference type="ARBA" id="ARBA00011028"/>
    </source>
</evidence>
<evidence type="ECO:0000256" key="3">
    <source>
        <dbReference type="ARBA" id="ARBA00022729"/>
    </source>
</evidence>
<dbReference type="EMBL" id="NSGR01000009">
    <property type="protein sequence ID" value="PCH11279.1"/>
    <property type="molecule type" value="Genomic_DNA"/>
</dbReference>
<feature type="compositionally biased region" description="Basic and acidic residues" evidence="8">
    <location>
        <begin position="124"/>
        <end position="153"/>
    </location>
</feature>
<dbReference type="InterPro" id="IPR015304">
    <property type="entry name" value="ZinT_dom"/>
</dbReference>
<keyword evidence="3 9" id="KW-0732">Signal</keyword>
<keyword evidence="6" id="KW-0406">Ion transport</keyword>
<evidence type="ECO:0000259" key="10">
    <source>
        <dbReference type="Pfam" id="PF09223"/>
    </source>
</evidence>